<evidence type="ECO:0000256" key="2">
    <source>
        <dbReference type="SAM" id="Phobius"/>
    </source>
</evidence>
<feature type="non-terminal residue" evidence="5">
    <location>
        <position position="629"/>
    </location>
</feature>
<feature type="transmembrane region" description="Helical" evidence="2">
    <location>
        <begin position="60"/>
        <end position="80"/>
    </location>
</feature>
<accession>A0A3B0Z8E3</accession>
<evidence type="ECO:0000313" key="5">
    <source>
        <dbReference type="EMBL" id="VAW82529.1"/>
    </source>
</evidence>
<dbReference type="InterPro" id="IPR050768">
    <property type="entry name" value="UPF0353/GerABKA_families"/>
</dbReference>
<keyword evidence="2" id="KW-1133">Transmembrane helix</keyword>
<dbReference type="SMART" id="SM00327">
    <property type="entry name" value="VWA"/>
    <property type="match status" value="1"/>
</dbReference>
<dbReference type="EMBL" id="UOFM01000474">
    <property type="protein sequence ID" value="VAW82529.1"/>
    <property type="molecule type" value="Genomic_DNA"/>
</dbReference>
<dbReference type="SMART" id="SM00028">
    <property type="entry name" value="TPR"/>
    <property type="match status" value="1"/>
</dbReference>
<feature type="compositionally biased region" description="Low complexity" evidence="1">
    <location>
        <begin position="566"/>
        <end position="586"/>
    </location>
</feature>
<dbReference type="InterPro" id="IPR011990">
    <property type="entry name" value="TPR-like_helical_dom_sf"/>
</dbReference>
<dbReference type="PROSITE" id="PS50234">
    <property type="entry name" value="VWFA"/>
    <property type="match status" value="1"/>
</dbReference>
<proteinExistence type="predicted"/>
<feature type="domain" description="VWFA" evidence="4">
    <location>
        <begin position="93"/>
        <end position="295"/>
    </location>
</feature>
<name>A0A3B0Z8E3_9ZZZZ</name>
<dbReference type="Gene3D" id="3.40.50.410">
    <property type="entry name" value="von Willebrand factor, type A domain"/>
    <property type="match status" value="1"/>
</dbReference>
<dbReference type="Pfam" id="PF13519">
    <property type="entry name" value="VWA_2"/>
    <property type="match status" value="1"/>
</dbReference>
<dbReference type="PANTHER" id="PTHR22550:SF14">
    <property type="entry name" value="VWFA DOMAIN-CONTAINING PROTEIN"/>
    <property type="match status" value="1"/>
</dbReference>
<evidence type="ECO:0000259" key="4">
    <source>
        <dbReference type="PROSITE" id="PS50234"/>
    </source>
</evidence>
<dbReference type="InterPro" id="IPR001763">
    <property type="entry name" value="Rhodanese-like_dom"/>
</dbReference>
<feature type="region of interest" description="Disordered" evidence="1">
    <location>
        <begin position="455"/>
        <end position="614"/>
    </location>
</feature>
<keyword evidence="2" id="KW-0472">Membrane</keyword>
<keyword evidence="2" id="KW-0812">Transmembrane</keyword>
<gene>
    <name evidence="5" type="ORF">MNBD_GAMMA14-603</name>
</gene>
<feature type="transmembrane region" description="Helical" evidence="2">
    <location>
        <begin position="7"/>
        <end position="26"/>
    </location>
</feature>
<dbReference type="PROSITE" id="PS50206">
    <property type="entry name" value="RHODANESE_3"/>
    <property type="match status" value="1"/>
</dbReference>
<dbReference type="SUPFAM" id="SSF53300">
    <property type="entry name" value="vWA-like"/>
    <property type="match status" value="1"/>
</dbReference>
<organism evidence="5">
    <name type="scientific">hydrothermal vent metagenome</name>
    <dbReference type="NCBI Taxonomy" id="652676"/>
    <lineage>
        <taxon>unclassified sequences</taxon>
        <taxon>metagenomes</taxon>
        <taxon>ecological metagenomes</taxon>
    </lineage>
</organism>
<dbReference type="SUPFAM" id="SSF48452">
    <property type="entry name" value="TPR-like"/>
    <property type="match status" value="1"/>
</dbReference>
<evidence type="ECO:0000259" key="3">
    <source>
        <dbReference type="PROSITE" id="PS50206"/>
    </source>
</evidence>
<dbReference type="PROSITE" id="PS50005">
    <property type="entry name" value="TPR"/>
    <property type="match status" value="1"/>
</dbReference>
<feature type="domain" description="Rhodanese" evidence="3">
    <location>
        <begin position="179"/>
        <end position="236"/>
    </location>
</feature>
<dbReference type="InterPro" id="IPR002035">
    <property type="entry name" value="VWF_A"/>
</dbReference>
<feature type="compositionally biased region" description="Low complexity" evidence="1">
    <location>
        <begin position="476"/>
        <end position="512"/>
    </location>
</feature>
<dbReference type="Gene3D" id="1.25.40.10">
    <property type="entry name" value="Tetratricopeptide repeat domain"/>
    <property type="match status" value="1"/>
</dbReference>
<protein>
    <submittedName>
        <fullName evidence="5">Aerotolerance protein BatB / Aerotolerance protein BatC</fullName>
    </submittedName>
</protein>
<dbReference type="AlphaFoldDB" id="A0A3B0Z8E3"/>
<sequence>MPEQFHFLQPLWLLSLIPLALLVWRLRQTSAGDNPWTRIIDARLLPLLLTGQDHKVSRSLLWLLSLGWLIAALALANPVWEKQPQPLYQTSAARVIVLDLSRSMLDQDLKPSRLARARFKIEDILARNDEGQTGLVVFAGDAFTVTPLTRDVDTIRALLKALDPGLMPVQGSRADLGLEKAGELLQQAGLSNGQILLFADGVTGNKARKAAAQLRKQGYRVSVLGVGGKKAEPLTNAQGQLLRTTDNKLIVPQLETAALKAVAEAGGGRYRTFSNRDTDIKSLLDNTTPLTTENLVNNDMQGQDWKDRGPWLVVLLLPLAALAFRRGWLLSLVLLVGVLSPPQPAMAAGWEDLWQRPDQQAAKALSEKDYERASQVAKDPLLRGSAEYRRGNYQQALKDFSSSGGVTADYNRGNVLAKLGRYKDAISAYDSALKSAPGMEDAVANKAAVEALLRKQKQQKKNQSQSKQDKKGKQGKQGQQGKQNQQGKQAQKGKQSQQDKQAQKGQQGQQGKQARKGKEQQKNAKAGKNQFADAAKALEKKNAGEKSAAEKAGKQARQKQDKSRNKNAGKAQAKQQQPQNDKGQPARAESLNSEEQMAAEQWLRRIPDDPGGLLRRKFLYQYQQRAQRE</sequence>
<reference evidence="5" key="1">
    <citation type="submission" date="2018-06" db="EMBL/GenBank/DDBJ databases">
        <authorList>
            <person name="Zhirakovskaya E."/>
        </authorList>
    </citation>
    <scope>NUCLEOTIDE SEQUENCE</scope>
</reference>
<dbReference type="InterPro" id="IPR019734">
    <property type="entry name" value="TPR_rpt"/>
</dbReference>
<feature type="compositionally biased region" description="Basic and acidic residues" evidence="1">
    <location>
        <begin position="536"/>
        <end position="564"/>
    </location>
</feature>
<dbReference type="InterPro" id="IPR036465">
    <property type="entry name" value="vWFA_dom_sf"/>
</dbReference>
<evidence type="ECO:0000256" key="1">
    <source>
        <dbReference type="SAM" id="MobiDB-lite"/>
    </source>
</evidence>
<dbReference type="PANTHER" id="PTHR22550">
    <property type="entry name" value="SPORE GERMINATION PROTEIN"/>
    <property type="match status" value="1"/>
</dbReference>